<comment type="caution">
    <text evidence="3">The sequence shown here is derived from an EMBL/GenBank/DDBJ whole genome shotgun (WGS) entry which is preliminary data.</text>
</comment>
<dbReference type="Proteomes" id="UP000187074">
    <property type="component" value="Unassembled WGS sequence"/>
</dbReference>
<evidence type="ECO:0000313" key="3">
    <source>
        <dbReference type="EMBL" id="OME93863.1"/>
    </source>
</evidence>
<dbReference type="Pfam" id="PF16147">
    <property type="entry name" value="DUF4855"/>
    <property type="match status" value="1"/>
</dbReference>
<organism evidence="3 4">
    <name type="scientific">Paenibacillus lautus</name>
    <name type="common">Bacillus lautus</name>
    <dbReference type="NCBI Taxonomy" id="1401"/>
    <lineage>
        <taxon>Bacteria</taxon>
        <taxon>Bacillati</taxon>
        <taxon>Bacillota</taxon>
        <taxon>Bacilli</taxon>
        <taxon>Bacillales</taxon>
        <taxon>Paenibacillaceae</taxon>
        <taxon>Paenibacillus</taxon>
    </lineage>
</organism>
<evidence type="ECO:0000259" key="2">
    <source>
        <dbReference type="PROSITE" id="PS50022"/>
    </source>
</evidence>
<gene>
    <name evidence="3" type="ORF">BK123_11515</name>
</gene>
<reference evidence="3 4" key="1">
    <citation type="submission" date="2016-11" db="EMBL/GenBank/DDBJ databases">
        <title>Paenibacillus species isolates.</title>
        <authorList>
            <person name="Beno S.M."/>
        </authorList>
    </citation>
    <scope>NUCLEOTIDE SEQUENCE [LARGE SCALE GENOMIC DNA]</scope>
    <source>
        <strain evidence="3 4">FSL F4-0100</strain>
    </source>
</reference>
<dbReference type="OrthoDB" id="3799295at2"/>
<dbReference type="PROSITE" id="PS50022">
    <property type="entry name" value="FA58C_3"/>
    <property type="match status" value="1"/>
</dbReference>
<sequence>MFTKKNGFILTIIAVMLFTLTPSALAQEETETPRNLAAELSYQYSAAPNESYPDSGNELTDGVYEPLEYVNPGWQGHLRGITREVVFDLQDFKSINAIKAHFMQDSNAGIFYPVTVSMYVSDDGQNWGTLAHRNTQIPLWEPGPATEQFYIWDAAADGLPHPNKNASSAYARYVKITFTTQTWTFLDEIEIWGMDGKAKHAVRIKPEEPAYLEPGKDTNGIRDLVLLYNGWYPNGEGIWTKDKIIPYISYVDQQGEPTDWFYDGVLYLGLLTPGGERNFGSTALFEDWQWYLDTTFGADGDMKHLNDATAEVGQKLGDPKHRTKVVLMIPNPDTATTDFGDVDGDGISENFNPDQVGAEAALHNRQKAVSWYMDQVKQRWSAAGYSNLELSGMYWLAESAWLGEQFDEPLIRYTSDLVHSNHKQKFFWIPHFYANGSFAKEQLGFDAVALQPNHFFNETEATRLEDAAGLARQYGIGVEFETDERMNTDQEMRKRFIEYLNGGVDYGYMTRAFKAYYQGNTSLLDSSRSSDPIVRSNYDFMYQFVKGTYVKQTVPDPVE</sequence>
<dbReference type="EMBL" id="MRTF01000003">
    <property type="protein sequence ID" value="OME93863.1"/>
    <property type="molecule type" value="Genomic_DNA"/>
</dbReference>
<name>A0A1R1B4E5_PAELA</name>
<dbReference type="InterPro" id="IPR032329">
    <property type="entry name" value="DUF4855"/>
</dbReference>
<feature type="chain" id="PRO_5012119129" description="F5/8 type C domain-containing protein" evidence="1">
    <location>
        <begin position="27"/>
        <end position="559"/>
    </location>
</feature>
<evidence type="ECO:0000256" key="1">
    <source>
        <dbReference type="SAM" id="SignalP"/>
    </source>
</evidence>
<feature type="signal peptide" evidence="1">
    <location>
        <begin position="1"/>
        <end position="26"/>
    </location>
</feature>
<feature type="domain" description="F5/8 type C" evidence="2">
    <location>
        <begin position="19"/>
        <end position="194"/>
    </location>
</feature>
<dbReference type="Gene3D" id="2.60.120.260">
    <property type="entry name" value="Galactose-binding domain-like"/>
    <property type="match status" value="1"/>
</dbReference>
<accession>A0A1R1B4E5</accession>
<dbReference type="InterPro" id="IPR008979">
    <property type="entry name" value="Galactose-bd-like_sf"/>
</dbReference>
<proteinExistence type="predicted"/>
<keyword evidence="1" id="KW-0732">Signal</keyword>
<dbReference type="AlphaFoldDB" id="A0A1R1B4E5"/>
<dbReference type="STRING" id="1401.BK123_11515"/>
<evidence type="ECO:0000313" key="4">
    <source>
        <dbReference type="Proteomes" id="UP000187074"/>
    </source>
</evidence>
<dbReference type="SUPFAM" id="SSF49785">
    <property type="entry name" value="Galactose-binding domain-like"/>
    <property type="match status" value="1"/>
</dbReference>
<dbReference type="InterPro" id="IPR000421">
    <property type="entry name" value="FA58C"/>
</dbReference>
<protein>
    <recommendedName>
        <fullName evidence="2">F5/8 type C domain-containing protein</fullName>
    </recommendedName>
</protein>
<dbReference type="RefSeq" id="WP_076322533.1">
    <property type="nucleotide sequence ID" value="NZ_MRTF01000003.1"/>
</dbReference>